<dbReference type="RefSeq" id="WP_284306751.1">
    <property type="nucleotide sequence ID" value="NZ_BSPB01000004.1"/>
</dbReference>
<dbReference type="InterPro" id="IPR004616">
    <property type="entry name" value="Leu/Phe-tRNA_Trfase"/>
</dbReference>
<dbReference type="HAMAP" id="MF_00688">
    <property type="entry name" value="Leu_Phe_trans"/>
    <property type="match status" value="1"/>
</dbReference>
<evidence type="ECO:0000313" key="6">
    <source>
        <dbReference type="Proteomes" id="UP001156903"/>
    </source>
</evidence>
<comment type="catalytic activity">
    <reaction evidence="4">
        <text>N-terminal L-arginyl-[protein] + L-leucyl-tRNA(Leu) = N-terminal L-leucyl-L-arginyl-[protein] + tRNA(Leu) + H(+)</text>
        <dbReference type="Rhea" id="RHEA:50416"/>
        <dbReference type="Rhea" id="RHEA-COMP:9613"/>
        <dbReference type="Rhea" id="RHEA-COMP:9622"/>
        <dbReference type="Rhea" id="RHEA-COMP:12672"/>
        <dbReference type="Rhea" id="RHEA-COMP:12673"/>
        <dbReference type="ChEBI" id="CHEBI:15378"/>
        <dbReference type="ChEBI" id="CHEBI:64719"/>
        <dbReference type="ChEBI" id="CHEBI:78442"/>
        <dbReference type="ChEBI" id="CHEBI:78494"/>
        <dbReference type="ChEBI" id="CHEBI:133044"/>
        <dbReference type="EC" id="2.3.2.6"/>
    </reaction>
</comment>
<dbReference type="NCBIfam" id="TIGR00667">
    <property type="entry name" value="aat"/>
    <property type="match status" value="1"/>
</dbReference>
<keyword evidence="2 4" id="KW-0808">Transferase</keyword>
<dbReference type="GO" id="GO:0016740">
    <property type="term" value="F:transferase activity"/>
    <property type="evidence" value="ECO:0007669"/>
    <property type="project" value="UniProtKB-KW"/>
</dbReference>
<dbReference type="Pfam" id="PF03588">
    <property type="entry name" value="Leu_Phe_trans"/>
    <property type="match status" value="1"/>
</dbReference>
<protein>
    <recommendedName>
        <fullName evidence="4">Leucyl/phenylalanyl-tRNA--protein transferase</fullName>
        <ecNumber evidence="4">2.3.2.6</ecNumber>
    </recommendedName>
    <alternativeName>
        <fullName evidence="4">L/F-transferase</fullName>
    </alternativeName>
    <alternativeName>
        <fullName evidence="4">Leucyltransferase</fullName>
    </alternativeName>
    <alternativeName>
        <fullName evidence="4">Phenyalanyltransferase</fullName>
    </alternativeName>
</protein>
<keyword evidence="1 4" id="KW-0963">Cytoplasm</keyword>
<sequence length="256" mass="28769">MTRLQDIHPLPWLEPGEAFPPVEEAWGPTEPAPGLLAAGGVLDVPTLVGAYSRGIFPWYSAGQPILWWSTDPRMVLDPARFRLHRSLRKTLSSLLRDARLEIRFDHDFERVIRNCAHTPRRGQDGTWILPAMVQAYSELHQAGSAHSVEAWIDGDLAGGLYCINLGAMVYGESMFSRRNDASKLALAALVAFARHHHLPLIDCQQETPHLASMGAATMPRAEFCRHLRQALQHPSPAWRFDPVYWNHLFTDTDPQA</sequence>
<dbReference type="SUPFAM" id="SSF55729">
    <property type="entry name" value="Acyl-CoA N-acyltransferases (Nat)"/>
    <property type="match status" value="1"/>
</dbReference>
<evidence type="ECO:0000256" key="3">
    <source>
        <dbReference type="ARBA" id="ARBA00023315"/>
    </source>
</evidence>
<evidence type="ECO:0000256" key="2">
    <source>
        <dbReference type="ARBA" id="ARBA00022679"/>
    </source>
</evidence>
<dbReference type="Gene3D" id="3.40.630.70">
    <property type="entry name" value="Leucyl/phenylalanyl-tRNA-protein transferase, C-terminal domain"/>
    <property type="match status" value="1"/>
</dbReference>
<proteinExistence type="inferred from homology"/>
<dbReference type="PANTHER" id="PTHR30098">
    <property type="entry name" value="LEUCYL/PHENYLALANYL-TRNA--PROTEIN TRANSFERASE"/>
    <property type="match status" value="1"/>
</dbReference>
<evidence type="ECO:0000256" key="1">
    <source>
        <dbReference type="ARBA" id="ARBA00022490"/>
    </source>
</evidence>
<evidence type="ECO:0000256" key="4">
    <source>
        <dbReference type="HAMAP-Rule" id="MF_00688"/>
    </source>
</evidence>
<comment type="function">
    <text evidence="4">Functions in the N-end rule pathway of protein degradation where it conjugates Leu, Phe and, less efficiently, Met from aminoacyl-tRNAs to the N-termini of proteins containing an N-terminal arginine or lysine.</text>
</comment>
<accession>A0ABQ6BZB1</accession>
<reference evidence="6" key="1">
    <citation type="journal article" date="2019" name="Int. J. Syst. Evol. Microbiol.">
        <title>The Global Catalogue of Microorganisms (GCM) 10K type strain sequencing project: providing services to taxonomists for standard genome sequencing and annotation.</title>
        <authorList>
            <consortium name="The Broad Institute Genomics Platform"/>
            <consortium name="The Broad Institute Genome Sequencing Center for Infectious Disease"/>
            <person name="Wu L."/>
            <person name="Ma J."/>
        </authorList>
    </citation>
    <scope>NUCLEOTIDE SEQUENCE [LARGE SCALE GENOMIC DNA]</scope>
    <source>
        <strain evidence="6">NBRC 109341</strain>
    </source>
</reference>
<comment type="catalytic activity">
    <reaction evidence="4">
        <text>N-terminal L-lysyl-[protein] + L-leucyl-tRNA(Leu) = N-terminal L-leucyl-L-lysyl-[protein] + tRNA(Leu) + H(+)</text>
        <dbReference type="Rhea" id="RHEA:12340"/>
        <dbReference type="Rhea" id="RHEA-COMP:9613"/>
        <dbReference type="Rhea" id="RHEA-COMP:9622"/>
        <dbReference type="Rhea" id="RHEA-COMP:12670"/>
        <dbReference type="Rhea" id="RHEA-COMP:12671"/>
        <dbReference type="ChEBI" id="CHEBI:15378"/>
        <dbReference type="ChEBI" id="CHEBI:65249"/>
        <dbReference type="ChEBI" id="CHEBI:78442"/>
        <dbReference type="ChEBI" id="CHEBI:78494"/>
        <dbReference type="ChEBI" id="CHEBI:133043"/>
        <dbReference type="EC" id="2.3.2.6"/>
    </reaction>
</comment>
<keyword evidence="6" id="KW-1185">Reference proteome</keyword>
<dbReference type="InterPro" id="IPR042221">
    <property type="entry name" value="Leu/Phe-tRNA_Trfase_N"/>
</dbReference>
<dbReference type="EC" id="2.3.2.6" evidence="4"/>
<gene>
    <name evidence="4 5" type="primary">aat</name>
    <name evidence="5" type="ORF">GCM10007935_07510</name>
</gene>
<keyword evidence="3 4" id="KW-0012">Acyltransferase</keyword>
<dbReference type="InterPro" id="IPR016181">
    <property type="entry name" value="Acyl_CoA_acyltransferase"/>
</dbReference>
<comment type="subcellular location">
    <subcellularLocation>
        <location evidence="4">Cytoplasm</location>
    </subcellularLocation>
</comment>
<dbReference type="PANTHER" id="PTHR30098:SF2">
    <property type="entry name" value="LEUCYL_PHENYLALANYL-TRNA--PROTEIN TRANSFERASE"/>
    <property type="match status" value="1"/>
</dbReference>
<dbReference type="EMBL" id="BSPB01000004">
    <property type="protein sequence ID" value="GLS13322.1"/>
    <property type="molecule type" value="Genomic_DNA"/>
</dbReference>
<comment type="catalytic activity">
    <reaction evidence="4">
        <text>L-phenylalanyl-tRNA(Phe) + an N-terminal L-alpha-aminoacyl-[protein] = an N-terminal L-phenylalanyl-L-alpha-aminoacyl-[protein] + tRNA(Phe)</text>
        <dbReference type="Rhea" id="RHEA:43632"/>
        <dbReference type="Rhea" id="RHEA-COMP:9668"/>
        <dbReference type="Rhea" id="RHEA-COMP:9699"/>
        <dbReference type="Rhea" id="RHEA-COMP:10636"/>
        <dbReference type="Rhea" id="RHEA-COMP:10637"/>
        <dbReference type="ChEBI" id="CHEBI:78442"/>
        <dbReference type="ChEBI" id="CHEBI:78531"/>
        <dbReference type="ChEBI" id="CHEBI:78597"/>
        <dbReference type="ChEBI" id="CHEBI:83561"/>
        <dbReference type="EC" id="2.3.2.6"/>
    </reaction>
</comment>
<dbReference type="InterPro" id="IPR042203">
    <property type="entry name" value="Leu/Phe-tRNA_Trfase_C"/>
</dbReference>
<name>A0ABQ6BZB1_9BURK</name>
<comment type="caution">
    <text evidence="5">The sequence shown here is derived from an EMBL/GenBank/DDBJ whole genome shotgun (WGS) entry which is preliminary data.</text>
</comment>
<dbReference type="Proteomes" id="UP001156903">
    <property type="component" value="Unassembled WGS sequence"/>
</dbReference>
<evidence type="ECO:0000313" key="5">
    <source>
        <dbReference type="EMBL" id="GLS13322.1"/>
    </source>
</evidence>
<comment type="similarity">
    <text evidence="4">Belongs to the L/F-transferase family.</text>
</comment>
<dbReference type="Gene3D" id="3.30.70.3550">
    <property type="entry name" value="Leucyl/phenylalanyl-tRNA-protein transferase, N-terminal domain"/>
    <property type="match status" value="1"/>
</dbReference>
<organism evidence="5 6">
    <name type="scientific">Hydrogenophaga electricum</name>
    <dbReference type="NCBI Taxonomy" id="1230953"/>
    <lineage>
        <taxon>Bacteria</taxon>
        <taxon>Pseudomonadati</taxon>
        <taxon>Pseudomonadota</taxon>
        <taxon>Betaproteobacteria</taxon>
        <taxon>Burkholderiales</taxon>
        <taxon>Comamonadaceae</taxon>
        <taxon>Hydrogenophaga</taxon>
    </lineage>
</organism>